<keyword evidence="7" id="KW-1133">Transmembrane helix</keyword>
<evidence type="ECO:0000256" key="1">
    <source>
        <dbReference type="ARBA" id="ARBA00000900"/>
    </source>
</evidence>
<evidence type="ECO:0000256" key="5">
    <source>
        <dbReference type="ARBA" id="ARBA00022833"/>
    </source>
</evidence>
<accession>A0A151SAG8</accession>
<comment type="catalytic activity">
    <reaction evidence="1">
        <text>S-ubiquitinyl-[E2 ubiquitin-conjugating enzyme]-L-cysteine + [acceptor protein]-L-lysine = [E2 ubiquitin-conjugating enzyme]-L-cysteine + N(6)-ubiquitinyl-[acceptor protein]-L-lysine.</text>
        <dbReference type="EC" id="2.3.2.27"/>
    </reaction>
</comment>
<evidence type="ECO:0000256" key="6">
    <source>
        <dbReference type="PROSITE-ProRule" id="PRU00175"/>
    </source>
</evidence>
<evidence type="ECO:0000256" key="7">
    <source>
        <dbReference type="SAM" id="Phobius"/>
    </source>
</evidence>
<evidence type="ECO:0000256" key="4">
    <source>
        <dbReference type="ARBA" id="ARBA00022771"/>
    </source>
</evidence>
<protein>
    <recommendedName>
        <fullName evidence="2">RING-type E3 ubiquitin transferase</fullName>
        <ecNumber evidence="2">2.3.2.27</ecNumber>
    </recommendedName>
</protein>
<evidence type="ECO:0000259" key="8">
    <source>
        <dbReference type="PROSITE" id="PS50089"/>
    </source>
</evidence>
<organism evidence="9 10">
    <name type="scientific">Cajanus cajan</name>
    <name type="common">Pigeon pea</name>
    <name type="synonym">Cajanus indicus</name>
    <dbReference type="NCBI Taxonomy" id="3821"/>
    <lineage>
        <taxon>Eukaryota</taxon>
        <taxon>Viridiplantae</taxon>
        <taxon>Streptophyta</taxon>
        <taxon>Embryophyta</taxon>
        <taxon>Tracheophyta</taxon>
        <taxon>Spermatophyta</taxon>
        <taxon>Magnoliopsida</taxon>
        <taxon>eudicotyledons</taxon>
        <taxon>Gunneridae</taxon>
        <taxon>Pentapetalae</taxon>
        <taxon>rosids</taxon>
        <taxon>fabids</taxon>
        <taxon>Fabales</taxon>
        <taxon>Fabaceae</taxon>
        <taxon>Papilionoideae</taxon>
        <taxon>50 kb inversion clade</taxon>
        <taxon>NPAAA clade</taxon>
        <taxon>indigoferoid/millettioid clade</taxon>
        <taxon>Phaseoleae</taxon>
        <taxon>Cajanus</taxon>
    </lineage>
</organism>
<evidence type="ECO:0000256" key="3">
    <source>
        <dbReference type="ARBA" id="ARBA00022723"/>
    </source>
</evidence>
<dbReference type="GO" id="GO:0008270">
    <property type="term" value="F:zinc ion binding"/>
    <property type="evidence" value="ECO:0007669"/>
    <property type="project" value="UniProtKB-KW"/>
</dbReference>
<dbReference type="Pfam" id="PF13639">
    <property type="entry name" value="zf-RING_2"/>
    <property type="match status" value="1"/>
</dbReference>
<feature type="transmembrane region" description="Helical" evidence="7">
    <location>
        <begin position="83"/>
        <end position="103"/>
    </location>
</feature>
<evidence type="ECO:0000256" key="2">
    <source>
        <dbReference type="ARBA" id="ARBA00012483"/>
    </source>
</evidence>
<keyword evidence="10" id="KW-1185">Reference proteome</keyword>
<sequence>MLIIKITQSDSQCPICLESFGVGCEAKKMPYDHIYHSHCIGQWLFHNNSCPVCRFRLPPHSQQLANTQNHVVGQINNGRRRNLIVSFVNFSLFLMVPIVYSFFLRK</sequence>
<keyword evidence="3" id="KW-0479">Metal-binding</keyword>
<name>A0A151SAG8_CAJCA</name>
<keyword evidence="5" id="KW-0862">Zinc</keyword>
<keyword evidence="4 6" id="KW-0863">Zinc-finger</keyword>
<gene>
    <name evidence="9" type="ORF">KK1_026325</name>
</gene>
<dbReference type="Gene3D" id="3.30.40.10">
    <property type="entry name" value="Zinc/RING finger domain, C3HC4 (zinc finger)"/>
    <property type="match status" value="1"/>
</dbReference>
<dbReference type="PANTHER" id="PTHR15710">
    <property type="entry name" value="E3 UBIQUITIN-PROTEIN LIGASE PRAJA"/>
    <property type="match status" value="1"/>
</dbReference>
<dbReference type="SUPFAM" id="SSF57850">
    <property type="entry name" value="RING/U-box"/>
    <property type="match status" value="1"/>
</dbReference>
<dbReference type="PANTHER" id="PTHR15710:SF217">
    <property type="entry name" value="E3 UBIQUITIN-PROTEIN LIGASE RDUF2"/>
    <property type="match status" value="1"/>
</dbReference>
<dbReference type="AlphaFoldDB" id="A0A151SAG8"/>
<dbReference type="GO" id="GO:0005737">
    <property type="term" value="C:cytoplasm"/>
    <property type="evidence" value="ECO:0007669"/>
    <property type="project" value="TreeGrafter"/>
</dbReference>
<dbReference type="InterPro" id="IPR013083">
    <property type="entry name" value="Znf_RING/FYVE/PHD"/>
</dbReference>
<dbReference type="Proteomes" id="UP000075243">
    <property type="component" value="Unassembled WGS sequence"/>
</dbReference>
<keyword evidence="7" id="KW-0472">Membrane</keyword>
<dbReference type="Gramene" id="C.cajan_25568.t">
    <property type="protein sequence ID" value="C.cajan_25568.t.cds1"/>
    <property type="gene ID" value="C.cajan_25568"/>
</dbReference>
<feature type="domain" description="RING-type" evidence="8">
    <location>
        <begin position="13"/>
        <end position="54"/>
    </location>
</feature>
<dbReference type="PROSITE" id="PS50089">
    <property type="entry name" value="ZF_RING_2"/>
    <property type="match status" value="1"/>
</dbReference>
<keyword evidence="7" id="KW-0812">Transmembrane</keyword>
<dbReference type="InterPro" id="IPR001841">
    <property type="entry name" value="Znf_RING"/>
</dbReference>
<proteinExistence type="predicted"/>
<reference evidence="9" key="1">
    <citation type="journal article" date="2012" name="Nat. Biotechnol.">
        <title>Draft genome sequence of pigeonpea (Cajanus cajan), an orphan legume crop of resource-poor farmers.</title>
        <authorList>
            <person name="Varshney R.K."/>
            <person name="Chen W."/>
            <person name="Li Y."/>
            <person name="Bharti A.K."/>
            <person name="Saxena R.K."/>
            <person name="Schlueter J.A."/>
            <person name="Donoghue M.T."/>
            <person name="Azam S."/>
            <person name="Fan G."/>
            <person name="Whaley A.M."/>
            <person name="Farmer A.D."/>
            <person name="Sheridan J."/>
            <person name="Iwata A."/>
            <person name="Tuteja R."/>
            <person name="Penmetsa R.V."/>
            <person name="Wu W."/>
            <person name="Upadhyaya H.D."/>
            <person name="Yang S.P."/>
            <person name="Shah T."/>
            <person name="Saxena K.B."/>
            <person name="Michael T."/>
            <person name="McCombie W.R."/>
            <person name="Yang B."/>
            <person name="Zhang G."/>
            <person name="Yang H."/>
            <person name="Wang J."/>
            <person name="Spillane C."/>
            <person name="Cook D.R."/>
            <person name="May G.D."/>
            <person name="Xu X."/>
            <person name="Jackson S.A."/>
        </authorList>
    </citation>
    <scope>NUCLEOTIDE SEQUENCE [LARGE SCALE GENOMIC DNA]</scope>
</reference>
<evidence type="ECO:0000313" key="10">
    <source>
        <dbReference type="Proteomes" id="UP000075243"/>
    </source>
</evidence>
<dbReference type="GO" id="GO:0016567">
    <property type="term" value="P:protein ubiquitination"/>
    <property type="evidence" value="ECO:0007669"/>
    <property type="project" value="TreeGrafter"/>
</dbReference>
<evidence type="ECO:0000313" key="9">
    <source>
        <dbReference type="EMBL" id="KYP51804.1"/>
    </source>
</evidence>
<dbReference type="GO" id="GO:0061630">
    <property type="term" value="F:ubiquitin protein ligase activity"/>
    <property type="evidence" value="ECO:0007669"/>
    <property type="project" value="UniProtKB-EC"/>
</dbReference>
<dbReference type="EMBL" id="KQ483432">
    <property type="protein sequence ID" value="KYP51804.1"/>
    <property type="molecule type" value="Genomic_DNA"/>
</dbReference>
<dbReference type="EC" id="2.3.2.27" evidence="2"/>